<dbReference type="RefSeq" id="WP_349427477.1">
    <property type="nucleotide sequence ID" value="NZ_CP151632.1"/>
</dbReference>
<gene>
    <name evidence="1" type="ORF">MRBLWS13_000478</name>
</gene>
<name>A0AAU6S7G2_9MICO</name>
<accession>A0AAU6S7G2</accession>
<dbReference type="AlphaFoldDB" id="A0AAU6S7G2"/>
<dbReference type="EMBL" id="CP151632">
    <property type="protein sequence ID" value="WZO32870.1"/>
    <property type="molecule type" value="Genomic_DNA"/>
</dbReference>
<sequence length="61" mass="7042">MTQYTDWGKLNAWHRATARELAQQMLTVAQVAVLRDAADIDREHIQTVHDMAVRLAEELPR</sequence>
<proteinExistence type="predicted"/>
<protein>
    <submittedName>
        <fullName evidence="1">Uncharacterized protein</fullName>
    </submittedName>
</protein>
<organism evidence="1">
    <name type="scientific">Microbacterium sp. LWS13-1.2</name>
    <dbReference type="NCBI Taxonomy" id="3135264"/>
    <lineage>
        <taxon>Bacteria</taxon>
        <taxon>Bacillati</taxon>
        <taxon>Actinomycetota</taxon>
        <taxon>Actinomycetes</taxon>
        <taxon>Micrococcales</taxon>
        <taxon>Microbacteriaceae</taxon>
        <taxon>Microbacterium</taxon>
    </lineage>
</organism>
<evidence type="ECO:0000313" key="1">
    <source>
        <dbReference type="EMBL" id="WZO32870.1"/>
    </source>
</evidence>
<reference evidence="1" key="1">
    <citation type="submission" date="2024-04" db="EMBL/GenBank/DDBJ databases">
        <authorList>
            <person name="Roder T."/>
            <person name="Oberhansli S."/>
            <person name="Kreuzer M."/>
        </authorList>
    </citation>
    <scope>NUCLEOTIDE SEQUENCE</scope>
    <source>
        <strain evidence="1">LWS13-1.2</strain>
    </source>
</reference>